<dbReference type="EMBL" id="JAUSRB010000002">
    <property type="protein sequence ID" value="MDP9867136.1"/>
    <property type="molecule type" value="Genomic_DNA"/>
</dbReference>
<accession>A0ABT9RD07</accession>
<feature type="transmembrane region" description="Helical" evidence="1">
    <location>
        <begin position="60"/>
        <end position="81"/>
    </location>
</feature>
<keyword evidence="3" id="KW-1185">Reference proteome</keyword>
<comment type="caution">
    <text evidence="2">The sequence shown here is derived from an EMBL/GenBank/DDBJ whole genome shotgun (WGS) entry which is preliminary data.</text>
</comment>
<keyword evidence="1" id="KW-0472">Membrane</keyword>
<feature type="transmembrane region" description="Helical" evidence="1">
    <location>
        <begin position="29"/>
        <end position="48"/>
    </location>
</feature>
<evidence type="ECO:0000313" key="2">
    <source>
        <dbReference type="EMBL" id="MDP9867136.1"/>
    </source>
</evidence>
<protein>
    <recommendedName>
        <fullName evidence="4">Integral membrane protein</fullName>
    </recommendedName>
</protein>
<evidence type="ECO:0008006" key="4">
    <source>
        <dbReference type="Google" id="ProtNLM"/>
    </source>
</evidence>
<feature type="transmembrane region" description="Helical" evidence="1">
    <location>
        <begin position="158"/>
        <end position="179"/>
    </location>
</feature>
<reference evidence="2 3" key="1">
    <citation type="submission" date="2023-07" db="EMBL/GenBank/DDBJ databases">
        <title>Sequencing the genomes of 1000 actinobacteria strains.</title>
        <authorList>
            <person name="Klenk H.-P."/>
        </authorList>
    </citation>
    <scope>NUCLEOTIDE SEQUENCE [LARGE SCALE GENOMIC DNA]</scope>
    <source>
        <strain evidence="2 3">DSM 44109</strain>
    </source>
</reference>
<evidence type="ECO:0000256" key="1">
    <source>
        <dbReference type="SAM" id="Phobius"/>
    </source>
</evidence>
<feature type="transmembrane region" description="Helical" evidence="1">
    <location>
        <begin position="128"/>
        <end position="146"/>
    </location>
</feature>
<dbReference type="RefSeq" id="WP_306868469.1">
    <property type="nucleotide sequence ID" value="NZ_JAUSRB010000002.1"/>
</dbReference>
<keyword evidence="1" id="KW-1133">Transmembrane helix</keyword>
<feature type="transmembrane region" description="Helical" evidence="1">
    <location>
        <begin position="102"/>
        <end position="122"/>
    </location>
</feature>
<organism evidence="2 3">
    <name type="scientific">Streptosporangium brasiliense</name>
    <dbReference type="NCBI Taxonomy" id="47480"/>
    <lineage>
        <taxon>Bacteria</taxon>
        <taxon>Bacillati</taxon>
        <taxon>Actinomycetota</taxon>
        <taxon>Actinomycetes</taxon>
        <taxon>Streptosporangiales</taxon>
        <taxon>Streptosporangiaceae</taxon>
        <taxon>Streptosporangium</taxon>
    </lineage>
</organism>
<proteinExistence type="predicted"/>
<sequence length="180" mass="19264">MPDSRDRPGPRDLRAVLRLIRRYRPPERLLFGGVYGTVLASSVAAALDRVTTPPDPGYDALWVLISALAAAAAHGYAHAIARHTAADEAVPVYAVRSVLKEWPLVMAALPTVGALLAAYAGWWHEYTAVDVILVFNALTLFGWGAWASRSAGGSWANACRVGCVDMLLGLCIVVANTLIK</sequence>
<dbReference type="Proteomes" id="UP001230426">
    <property type="component" value="Unassembled WGS sequence"/>
</dbReference>
<gene>
    <name evidence="2" type="ORF">J2S55_006402</name>
</gene>
<name>A0ABT9RD07_9ACTN</name>
<evidence type="ECO:0000313" key="3">
    <source>
        <dbReference type="Proteomes" id="UP001230426"/>
    </source>
</evidence>
<keyword evidence="1" id="KW-0812">Transmembrane</keyword>